<dbReference type="InterPro" id="IPR025971">
    <property type="entry name" value="LppP/LprE"/>
</dbReference>
<evidence type="ECO:0000256" key="7">
    <source>
        <dbReference type="SAM" id="SignalP"/>
    </source>
</evidence>
<evidence type="ECO:0000256" key="5">
    <source>
        <dbReference type="ARBA" id="ARBA00023288"/>
    </source>
</evidence>
<keyword evidence="5 8" id="KW-0449">Lipoprotein</keyword>
<evidence type="ECO:0000313" key="9">
    <source>
        <dbReference type="Proteomes" id="UP001336020"/>
    </source>
</evidence>
<feature type="signal peptide" evidence="7">
    <location>
        <begin position="1"/>
        <end position="24"/>
    </location>
</feature>
<organism evidence="8 9">
    <name type="scientific">Rhodococcus artemisiae</name>
    <dbReference type="NCBI Taxonomy" id="714159"/>
    <lineage>
        <taxon>Bacteria</taxon>
        <taxon>Bacillati</taxon>
        <taxon>Actinomycetota</taxon>
        <taxon>Actinomycetes</taxon>
        <taxon>Mycobacteriales</taxon>
        <taxon>Nocardiaceae</taxon>
        <taxon>Rhodococcus</taxon>
    </lineage>
</organism>
<protein>
    <submittedName>
        <fullName evidence="8">LppP/LprE family lipoprotein</fullName>
    </submittedName>
</protein>
<evidence type="ECO:0000256" key="1">
    <source>
        <dbReference type="ARBA" id="ARBA00022475"/>
    </source>
</evidence>
<keyword evidence="2 7" id="KW-0732">Signal</keyword>
<dbReference type="Proteomes" id="UP001336020">
    <property type="component" value="Unassembled WGS sequence"/>
</dbReference>
<keyword evidence="4" id="KW-0564">Palmitate</keyword>
<evidence type="ECO:0000256" key="4">
    <source>
        <dbReference type="ARBA" id="ARBA00023139"/>
    </source>
</evidence>
<evidence type="ECO:0000256" key="6">
    <source>
        <dbReference type="SAM" id="MobiDB-lite"/>
    </source>
</evidence>
<accession>A0ABU7LCS0</accession>
<keyword evidence="3" id="KW-0472">Membrane</keyword>
<dbReference type="Pfam" id="PF14041">
    <property type="entry name" value="Lipoprotein_21"/>
    <property type="match status" value="1"/>
</dbReference>
<sequence length="242" mass="24483">MLTNRRIGASIALVAAAALLTACGGSDTTTTPTTPAAPITTPADADQLQKPDPAERTPAPGATEIVPAPAPAEGTAQPQVSPIPDTPLASPVPEASAPQETTGPCIDPTSPMVTDALASLGNTAPGGNPWIAGAYSDVTGSCGELLWLMAETPGGTASSPSHVVFFRDGTYLGTATSDSYSYTEVVGAGGPTVSVQYRWLAPEDANCCPSGGPAVIDYTWDGSQVVMGQPLPQEMLDSYGPR</sequence>
<dbReference type="RefSeq" id="WP_330134602.1">
    <property type="nucleotide sequence ID" value="NZ_JAUTXY010000008.1"/>
</dbReference>
<keyword evidence="9" id="KW-1185">Reference proteome</keyword>
<evidence type="ECO:0000256" key="2">
    <source>
        <dbReference type="ARBA" id="ARBA00022729"/>
    </source>
</evidence>
<dbReference type="EMBL" id="JAUTXY010000008">
    <property type="protein sequence ID" value="MEE2059355.1"/>
    <property type="molecule type" value="Genomic_DNA"/>
</dbReference>
<keyword evidence="1" id="KW-1003">Cell membrane</keyword>
<gene>
    <name evidence="8" type="ORF">Q7514_17695</name>
</gene>
<comment type="caution">
    <text evidence="8">The sequence shown here is derived from an EMBL/GenBank/DDBJ whole genome shotgun (WGS) entry which is preliminary data.</text>
</comment>
<feature type="chain" id="PRO_5045689285" evidence="7">
    <location>
        <begin position="25"/>
        <end position="242"/>
    </location>
</feature>
<feature type="compositionally biased region" description="Low complexity" evidence="6">
    <location>
        <begin position="26"/>
        <end position="46"/>
    </location>
</feature>
<proteinExistence type="predicted"/>
<feature type="region of interest" description="Disordered" evidence="6">
    <location>
        <begin position="26"/>
        <end position="107"/>
    </location>
</feature>
<evidence type="ECO:0000256" key="3">
    <source>
        <dbReference type="ARBA" id="ARBA00023136"/>
    </source>
</evidence>
<evidence type="ECO:0000313" key="8">
    <source>
        <dbReference type="EMBL" id="MEE2059355.1"/>
    </source>
</evidence>
<reference evidence="8 9" key="1">
    <citation type="submission" date="2023-07" db="EMBL/GenBank/DDBJ databases">
        <authorList>
            <person name="Girao M."/>
            <person name="Carvalho M.F."/>
        </authorList>
    </citation>
    <scope>NUCLEOTIDE SEQUENCE [LARGE SCALE GENOMIC DNA]</scope>
    <source>
        <strain evidence="8 9">YIM65754</strain>
    </source>
</reference>
<dbReference type="PROSITE" id="PS51257">
    <property type="entry name" value="PROKAR_LIPOPROTEIN"/>
    <property type="match status" value="1"/>
</dbReference>
<name>A0ABU7LCS0_9NOCA</name>